<dbReference type="Pfam" id="PF04314">
    <property type="entry name" value="PCuAC"/>
    <property type="match status" value="1"/>
</dbReference>
<keyword evidence="1" id="KW-0732">Signal</keyword>
<evidence type="ECO:0000256" key="1">
    <source>
        <dbReference type="SAM" id="SignalP"/>
    </source>
</evidence>
<protein>
    <recommendedName>
        <fullName evidence="4">Copper chaperone PCu(A)C</fullName>
    </recommendedName>
</protein>
<proteinExistence type="predicted"/>
<dbReference type="PANTHER" id="PTHR36302">
    <property type="entry name" value="BLR7088 PROTEIN"/>
    <property type="match status" value="1"/>
</dbReference>
<evidence type="ECO:0000313" key="2">
    <source>
        <dbReference type="EMBL" id="PCG09840.1"/>
    </source>
</evidence>
<dbReference type="InterPro" id="IPR007410">
    <property type="entry name" value="LpqE-like"/>
</dbReference>
<evidence type="ECO:0008006" key="4">
    <source>
        <dbReference type="Google" id="ProtNLM"/>
    </source>
</evidence>
<dbReference type="Gene3D" id="2.60.40.1890">
    <property type="entry name" value="PCu(A)C copper chaperone"/>
    <property type="match status" value="1"/>
</dbReference>
<dbReference type="InterPro" id="IPR058248">
    <property type="entry name" value="Lxx211020-like"/>
</dbReference>
<dbReference type="AlphaFoldDB" id="A0A2A4HZP1"/>
<feature type="chain" id="PRO_5013217954" description="Copper chaperone PCu(A)C" evidence="1">
    <location>
        <begin position="27"/>
        <end position="150"/>
    </location>
</feature>
<comment type="caution">
    <text evidence="2">The sequence shown here is derived from an EMBL/GenBank/DDBJ whole genome shotgun (WGS) entry which is preliminary data.</text>
</comment>
<dbReference type="PANTHER" id="PTHR36302:SF1">
    <property type="entry name" value="COPPER CHAPERONE PCU(A)C"/>
    <property type="match status" value="1"/>
</dbReference>
<accession>A0A2A4HZP1</accession>
<dbReference type="Proteomes" id="UP000218784">
    <property type="component" value="Unassembled WGS sequence"/>
</dbReference>
<name>A0A2A4HZP1_9SPHN</name>
<dbReference type="PROSITE" id="PS51257">
    <property type="entry name" value="PROKAR_LIPOPROTEIN"/>
    <property type="match status" value="1"/>
</dbReference>
<gene>
    <name evidence="2" type="ORF">COA17_05930</name>
</gene>
<keyword evidence="3" id="KW-1185">Reference proteome</keyword>
<organism evidence="2 3">
    <name type="scientific">Sphingomonas ginsenosidimutans</name>
    <dbReference type="NCBI Taxonomy" id="862134"/>
    <lineage>
        <taxon>Bacteria</taxon>
        <taxon>Pseudomonadati</taxon>
        <taxon>Pseudomonadota</taxon>
        <taxon>Alphaproteobacteria</taxon>
        <taxon>Sphingomonadales</taxon>
        <taxon>Sphingomonadaceae</taxon>
        <taxon>Sphingomonas</taxon>
    </lineage>
</organism>
<feature type="signal peptide" evidence="1">
    <location>
        <begin position="1"/>
        <end position="26"/>
    </location>
</feature>
<reference evidence="2 3" key="1">
    <citation type="submission" date="2017-09" db="EMBL/GenBank/DDBJ databases">
        <title>Sphingomonas ginsenosidimutans KACC 14949, whole genome shotgun sequence.</title>
        <authorList>
            <person name="Feng G."/>
            <person name="Zhu H."/>
        </authorList>
    </citation>
    <scope>NUCLEOTIDE SEQUENCE [LARGE SCALE GENOMIC DNA]</scope>
    <source>
        <strain evidence="2 3">KACC 14949</strain>
    </source>
</reference>
<dbReference type="EMBL" id="NWVD01000002">
    <property type="protein sequence ID" value="PCG09840.1"/>
    <property type="molecule type" value="Genomic_DNA"/>
</dbReference>
<evidence type="ECO:0000313" key="3">
    <source>
        <dbReference type="Proteomes" id="UP000218784"/>
    </source>
</evidence>
<dbReference type="SUPFAM" id="SSF110087">
    <property type="entry name" value="DR1885-like metal-binding protein"/>
    <property type="match status" value="1"/>
</dbReference>
<sequence>MGDDAMRMMALAPVLILAACSGAPQAPVAGDAYVRLAAVPGRPAAGYAVLHGGVKDAALVQITAPGVARIELHNSRMTGNGMMAMDAVKAVPVPKAGTVKLAPGGFHAMLFGVPAGVTPNGKLPLTFRFDDGTAVEVPATVIGAGEAAPE</sequence>
<dbReference type="InterPro" id="IPR036182">
    <property type="entry name" value="PCuAC_sf"/>
</dbReference>